<dbReference type="GeneID" id="28938328"/>
<dbReference type="InterPro" id="IPR029060">
    <property type="entry name" value="PIN-like_dom_sf"/>
</dbReference>
<proteinExistence type="predicted"/>
<dbReference type="PANTHER" id="PTHR11081">
    <property type="entry name" value="FLAP ENDONUCLEASE FAMILY MEMBER"/>
    <property type="match status" value="1"/>
</dbReference>
<dbReference type="Gene3D" id="1.10.150.20">
    <property type="entry name" value="5' to 3' exonuclease, C-terminal subdomain"/>
    <property type="match status" value="1"/>
</dbReference>
<dbReference type="PANTHER" id="PTHR11081:SF69">
    <property type="entry name" value="XP-G FAMILY NUCLEASE"/>
    <property type="match status" value="1"/>
</dbReference>
<evidence type="ECO:0000259" key="3">
    <source>
        <dbReference type="SMART" id="SM00484"/>
    </source>
</evidence>
<evidence type="ECO:0000256" key="2">
    <source>
        <dbReference type="ARBA" id="ARBA00022801"/>
    </source>
</evidence>
<sequence>MGVKYLISFLRRFAPDSIKKVDEKELRYKTLAIDGTLLIRRMFSSPWVPALDKYRHILWTLYLARICRFYKVIPIVVFDGQRSAPEKSDERIRRTNIKEDNRKNFVENINQAARLKNLIGIAYQMSKLNMQDREVIDLFLKKAIYVYNNFECEISGSNSYQSDLGIKLQIWMKNEFSIYKNGNCILESLLKQIIDYICKISLNSTVELASELSTLVNLLDPHISYMVRDNLERQQMSMNMLIEKLSRRLSAPTWKQINQTKTIFKILGMTVLTSPPGYEAEAVASSLVNNGIADFVVTEDTDTLLFNAKMLRGFMSMKNLINGRNNFFPSSNMYMIDPIDVRLNLGNISIDSFIDFAILSGTDFCKTIKGLGCHGAFFLIQKYKNIESILENLSKFKTKDGRQKYVAPENYIQEVQIARKVFMRVSHMHFFDHKLIISDNSLFNIKEKDWKELENSIIDKYKLKQLNLSFFSTF</sequence>
<keyword evidence="2" id="KW-0378">Hydrolase</keyword>
<protein>
    <recommendedName>
        <fullName evidence="7">XPG N-terminal domain-containing protein</fullName>
    </recommendedName>
</protein>
<dbReference type="GO" id="GO:0005737">
    <property type="term" value="C:cytoplasm"/>
    <property type="evidence" value="ECO:0007669"/>
    <property type="project" value="TreeGrafter"/>
</dbReference>
<dbReference type="Proteomes" id="UP000054454">
    <property type="component" value="Unassembled WGS sequence"/>
</dbReference>
<dbReference type="SMART" id="SM00484">
    <property type="entry name" value="XPGI"/>
    <property type="match status" value="1"/>
</dbReference>
<gene>
    <name evidence="5" type="ORF">T552_04074</name>
</gene>
<dbReference type="InterPro" id="IPR006084">
    <property type="entry name" value="XPG/Rad2"/>
</dbReference>
<dbReference type="InterPro" id="IPR006086">
    <property type="entry name" value="XPG-I_dom"/>
</dbReference>
<dbReference type="GO" id="GO:0008409">
    <property type="term" value="F:5'-3' exonuclease activity"/>
    <property type="evidence" value="ECO:0007669"/>
    <property type="project" value="TreeGrafter"/>
</dbReference>
<reference evidence="6" key="1">
    <citation type="journal article" date="2016" name="Nat. Commun.">
        <title>Genome analysis of three Pneumocystis species reveals adaptation mechanisms to life exclusively in mammalian hosts.</title>
        <authorList>
            <person name="Ma L."/>
            <person name="Chen Z."/>
            <person name="Huang D.W."/>
            <person name="Kutty G."/>
            <person name="Ishihara M."/>
            <person name="Wang H."/>
            <person name="Abouelleil A."/>
            <person name="Bishop L."/>
            <person name="Davey E."/>
            <person name="Deng R."/>
            <person name="Deng X."/>
            <person name="Fan L."/>
            <person name="Fantoni G."/>
            <person name="Fitzgerald M."/>
            <person name="Gogineni E."/>
            <person name="Goldberg J.M."/>
            <person name="Handley G."/>
            <person name="Hu X."/>
            <person name="Huber C."/>
            <person name="Jiao X."/>
            <person name="Jones K."/>
            <person name="Levin J.Z."/>
            <person name="Liu Y."/>
            <person name="Macdonald P."/>
            <person name="Melnikov A."/>
            <person name="Raley C."/>
            <person name="Sassi M."/>
            <person name="Sherman B.T."/>
            <person name="Song X."/>
            <person name="Sykes S."/>
            <person name="Tran B."/>
            <person name="Walsh L."/>
            <person name="Xia Y."/>
            <person name="Yang J."/>
            <person name="Young S."/>
            <person name="Zeng Q."/>
            <person name="Zheng X."/>
            <person name="Stephens R."/>
            <person name="Nusbaum C."/>
            <person name="Birren B.W."/>
            <person name="Azadi P."/>
            <person name="Lempicki R.A."/>
            <person name="Cuomo C.A."/>
            <person name="Kovacs J.A."/>
        </authorList>
    </citation>
    <scope>NUCLEOTIDE SEQUENCE [LARGE SCALE GENOMIC DNA]</scope>
    <source>
        <strain evidence="6">B80</strain>
    </source>
</reference>
<dbReference type="PRINTS" id="PR00853">
    <property type="entry name" value="XPGRADSUPER"/>
</dbReference>
<keyword evidence="1" id="KW-0540">Nuclease</keyword>
<dbReference type="EMBL" id="LFVZ01000003">
    <property type="protein sequence ID" value="KTW30165.1"/>
    <property type="molecule type" value="Genomic_DNA"/>
</dbReference>
<dbReference type="SUPFAM" id="SSF47807">
    <property type="entry name" value="5' to 3' exonuclease, C-terminal subdomain"/>
    <property type="match status" value="1"/>
</dbReference>
<evidence type="ECO:0008006" key="7">
    <source>
        <dbReference type="Google" id="ProtNLM"/>
    </source>
</evidence>
<dbReference type="VEuPathDB" id="FungiDB:T552_04074"/>
<dbReference type="GO" id="GO:0017108">
    <property type="term" value="F:5'-flap endonuclease activity"/>
    <property type="evidence" value="ECO:0007669"/>
    <property type="project" value="TreeGrafter"/>
</dbReference>
<dbReference type="AlphaFoldDB" id="A0A0W4ZP62"/>
<comment type="caution">
    <text evidence="5">The sequence shown here is derived from an EMBL/GenBank/DDBJ whole genome shotgun (WGS) entry which is preliminary data.</text>
</comment>
<dbReference type="SUPFAM" id="SSF88723">
    <property type="entry name" value="PIN domain-like"/>
    <property type="match status" value="1"/>
</dbReference>
<evidence type="ECO:0000313" key="5">
    <source>
        <dbReference type="EMBL" id="KTW30165.1"/>
    </source>
</evidence>
<dbReference type="InterPro" id="IPR006085">
    <property type="entry name" value="XPG_DNA_repair_N"/>
</dbReference>
<feature type="domain" description="XPG N-terminal" evidence="4">
    <location>
        <begin position="1"/>
        <end position="101"/>
    </location>
</feature>
<accession>A0A0W4ZP62</accession>
<dbReference type="GO" id="GO:0006281">
    <property type="term" value="P:DNA repair"/>
    <property type="evidence" value="ECO:0007669"/>
    <property type="project" value="UniProtKB-ARBA"/>
</dbReference>
<dbReference type="RefSeq" id="XP_018226956.1">
    <property type="nucleotide sequence ID" value="XM_018372125.1"/>
</dbReference>
<dbReference type="Gene3D" id="3.40.50.1010">
    <property type="entry name" value="5'-nuclease"/>
    <property type="match status" value="2"/>
</dbReference>
<dbReference type="GO" id="GO:0005634">
    <property type="term" value="C:nucleus"/>
    <property type="evidence" value="ECO:0007669"/>
    <property type="project" value="TreeGrafter"/>
</dbReference>
<feature type="domain" description="XPG-I" evidence="3">
    <location>
        <begin position="265"/>
        <end position="350"/>
    </location>
</feature>
<dbReference type="OrthoDB" id="31113at2759"/>
<dbReference type="Pfam" id="PF00867">
    <property type="entry name" value="XPG_I"/>
    <property type="match status" value="1"/>
</dbReference>
<evidence type="ECO:0000259" key="4">
    <source>
        <dbReference type="SMART" id="SM00485"/>
    </source>
</evidence>
<evidence type="ECO:0000256" key="1">
    <source>
        <dbReference type="ARBA" id="ARBA00022722"/>
    </source>
</evidence>
<dbReference type="InterPro" id="IPR036279">
    <property type="entry name" value="5-3_exonuclease_C_sf"/>
</dbReference>
<organism evidence="5 6">
    <name type="scientific">Pneumocystis carinii (strain B80)</name>
    <name type="common">Rat pneumocystis pneumonia agent</name>
    <name type="synonym">Pneumocystis carinii f. sp. carinii</name>
    <dbReference type="NCBI Taxonomy" id="1408658"/>
    <lineage>
        <taxon>Eukaryota</taxon>
        <taxon>Fungi</taxon>
        <taxon>Dikarya</taxon>
        <taxon>Ascomycota</taxon>
        <taxon>Taphrinomycotina</taxon>
        <taxon>Pneumocystomycetes</taxon>
        <taxon>Pneumocystaceae</taxon>
        <taxon>Pneumocystis</taxon>
    </lineage>
</organism>
<keyword evidence="6" id="KW-1185">Reference proteome</keyword>
<dbReference type="SMART" id="SM00485">
    <property type="entry name" value="XPGN"/>
    <property type="match status" value="1"/>
</dbReference>
<dbReference type="Pfam" id="PF00752">
    <property type="entry name" value="XPG_N"/>
    <property type="match status" value="1"/>
</dbReference>
<evidence type="ECO:0000313" key="6">
    <source>
        <dbReference type="Proteomes" id="UP000054454"/>
    </source>
</evidence>
<name>A0A0W4ZP62_PNEC8</name>